<evidence type="ECO:0000313" key="9">
    <source>
        <dbReference type="EMBL" id="SVB16666.1"/>
    </source>
</evidence>
<dbReference type="SUPFAM" id="SSF55486">
    <property type="entry name" value="Metalloproteases ('zincins'), catalytic domain"/>
    <property type="match status" value="1"/>
</dbReference>
<evidence type="ECO:0000256" key="4">
    <source>
        <dbReference type="ARBA" id="ARBA00022801"/>
    </source>
</evidence>
<keyword evidence="5" id="KW-0482">Metalloprotease</keyword>
<gene>
    <name evidence="9" type="ORF">METZ01_LOCUS169520</name>
</gene>
<name>A0A382BS71_9ZZZZ</name>
<evidence type="ECO:0000256" key="5">
    <source>
        <dbReference type="ARBA" id="ARBA00023049"/>
    </source>
</evidence>
<dbReference type="PIRSF" id="PIRSF006615">
    <property type="entry name" value="Zn_crbxpep_Taq"/>
    <property type="match status" value="1"/>
</dbReference>
<dbReference type="EC" id="3.4.17.19" evidence="8"/>
<evidence type="ECO:0000256" key="2">
    <source>
        <dbReference type="ARBA" id="ARBA00022670"/>
    </source>
</evidence>
<keyword evidence="2" id="KW-0645">Protease</keyword>
<dbReference type="GO" id="GO:0006508">
    <property type="term" value="P:proteolysis"/>
    <property type="evidence" value="ECO:0007669"/>
    <property type="project" value="UniProtKB-KW"/>
</dbReference>
<comment type="similarity">
    <text evidence="7">Belongs to the peptidase M32 family.</text>
</comment>
<evidence type="ECO:0000256" key="8">
    <source>
        <dbReference type="ARBA" id="ARBA00066553"/>
    </source>
</evidence>
<dbReference type="InterPro" id="IPR001333">
    <property type="entry name" value="Peptidase_M32_Taq"/>
</dbReference>
<keyword evidence="1" id="KW-0121">Carboxypeptidase</keyword>
<keyword evidence="3" id="KW-0479">Metal-binding</keyword>
<evidence type="ECO:0000256" key="1">
    <source>
        <dbReference type="ARBA" id="ARBA00022645"/>
    </source>
</evidence>
<proteinExistence type="inferred from homology"/>
<dbReference type="Gene3D" id="1.10.1370.30">
    <property type="match status" value="1"/>
</dbReference>
<dbReference type="PRINTS" id="PR00998">
    <property type="entry name" value="CRBOXYPTASET"/>
</dbReference>
<evidence type="ECO:0000256" key="3">
    <source>
        <dbReference type="ARBA" id="ARBA00022723"/>
    </source>
</evidence>
<dbReference type="PROSITE" id="PS52034">
    <property type="entry name" value="PEPTIDASE_M32"/>
    <property type="match status" value="1"/>
</dbReference>
<dbReference type="Pfam" id="PF02074">
    <property type="entry name" value="Peptidase_M32"/>
    <property type="match status" value="1"/>
</dbReference>
<comment type="catalytic activity">
    <reaction evidence="6">
        <text>Release of a C-terminal amino acid with broad specificity, except for -Pro.</text>
        <dbReference type="EC" id="3.4.17.19"/>
    </reaction>
</comment>
<evidence type="ECO:0000256" key="7">
    <source>
        <dbReference type="ARBA" id="ARBA00061580"/>
    </source>
</evidence>
<dbReference type="CDD" id="cd06460">
    <property type="entry name" value="M32_Taq"/>
    <property type="match status" value="1"/>
</dbReference>
<protein>
    <recommendedName>
        <fullName evidence="8">carboxypeptidase Taq</fullName>
        <ecNumber evidence="8">3.4.17.19</ecNumber>
    </recommendedName>
</protein>
<organism evidence="9">
    <name type="scientific">marine metagenome</name>
    <dbReference type="NCBI Taxonomy" id="408172"/>
    <lineage>
        <taxon>unclassified sequences</taxon>
        <taxon>metagenomes</taxon>
        <taxon>ecological metagenomes</taxon>
    </lineage>
</organism>
<dbReference type="AlphaFoldDB" id="A0A382BS71"/>
<evidence type="ECO:0000256" key="6">
    <source>
        <dbReference type="ARBA" id="ARBA00052755"/>
    </source>
</evidence>
<reference evidence="9" key="1">
    <citation type="submission" date="2018-05" db="EMBL/GenBank/DDBJ databases">
        <authorList>
            <person name="Lanie J.A."/>
            <person name="Ng W.-L."/>
            <person name="Kazmierczak K.M."/>
            <person name="Andrzejewski T.M."/>
            <person name="Davidsen T.M."/>
            <person name="Wayne K.J."/>
            <person name="Tettelin H."/>
            <person name="Glass J.I."/>
            <person name="Rusch D."/>
            <person name="Podicherti R."/>
            <person name="Tsui H.-C.T."/>
            <person name="Winkler M.E."/>
        </authorList>
    </citation>
    <scope>NUCLEOTIDE SEQUENCE</scope>
</reference>
<dbReference type="GO" id="GO:0046914">
    <property type="term" value="F:transition metal ion binding"/>
    <property type="evidence" value="ECO:0007669"/>
    <property type="project" value="UniProtKB-ARBA"/>
</dbReference>
<dbReference type="PANTHER" id="PTHR34217:SF1">
    <property type="entry name" value="CARBOXYPEPTIDASE 1"/>
    <property type="match status" value="1"/>
</dbReference>
<dbReference type="GO" id="GO:0004181">
    <property type="term" value="F:metallocarboxypeptidase activity"/>
    <property type="evidence" value="ECO:0007669"/>
    <property type="project" value="InterPro"/>
</dbReference>
<dbReference type="PANTHER" id="PTHR34217">
    <property type="entry name" value="METAL-DEPENDENT CARBOXYPEPTIDASE"/>
    <property type="match status" value="1"/>
</dbReference>
<dbReference type="EMBL" id="UINC01031123">
    <property type="protein sequence ID" value="SVB16666.1"/>
    <property type="molecule type" value="Genomic_DNA"/>
</dbReference>
<accession>A0A382BS71</accession>
<keyword evidence="4" id="KW-0378">Hydrolase</keyword>
<sequence>MKNPYEELEDRFKRMDALNGALSMLYWDMSAMMPPGGVESRSEQLAVLKTLHHSMMTDPVMPDLLEGAESDQNLDDWEQANVKEMRRRWVHAAAVDPDLVEALSKASSKCETIWRQARQDADFKSVLPSLEEVLNLTRKEAHSKSEKLGVSAYDALLDQYEPDGRAAEINMVFSDLKSFLPNFLDDVLTKQAAGPDNLPLVGQFPPSKQKELGQKFMTVLGFDFEHGRLDESLHPFCGGTYDDVRLTTRYDETDFSSALMGVLHETGHAMYDQGLPKRWRGQPVGADRGMSIHESQSLLIEMQVCRSAEFLQFAVPLMKDTFGINGPEWEIENIIRLYTKVEKDFIRVEADEVTYPAHVILRFELEQAAIEGDLQMSDLPDAWNEGMEKLLGITPPSDREGCLQDIHWYDGAWGYFPTYTLGAMTAAQLFAKAKADKPEILESIAKGDFEPLMSWLIMNVHSKGCSLSTKDLITSATGEPLNAKYFKSHLQNRYLI</sequence>
<dbReference type="FunFam" id="1.10.1370.30:FF:000003">
    <property type="entry name" value="Thermostable carboxypeptidase 1"/>
    <property type="match status" value="1"/>
</dbReference>